<evidence type="ECO:0000256" key="4">
    <source>
        <dbReference type="ARBA" id="ARBA00023163"/>
    </source>
</evidence>
<dbReference type="Pfam" id="PF00196">
    <property type="entry name" value="GerE"/>
    <property type="match status" value="1"/>
</dbReference>
<dbReference type="RefSeq" id="WP_358347302.1">
    <property type="nucleotide sequence ID" value="NZ_JBEZFP010000001.1"/>
</dbReference>
<dbReference type="InterPro" id="IPR058245">
    <property type="entry name" value="NreC/VraR/RcsB-like_REC"/>
</dbReference>
<organism evidence="8 9">
    <name type="scientific">Streptodolium elevatio</name>
    <dbReference type="NCBI Taxonomy" id="3157996"/>
    <lineage>
        <taxon>Bacteria</taxon>
        <taxon>Bacillati</taxon>
        <taxon>Actinomycetota</taxon>
        <taxon>Actinomycetes</taxon>
        <taxon>Kitasatosporales</taxon>
        <taxon>Streptomycetaceae</taxon>
        <taxon>Streptodolium</taxon>
    </lineage>
</organism>
<protein>
    <submittedName>
        <fullName evidence="8">Response regulator transcription factor</fullName>
    </submittedName>
</protein>
<keyword evidence="3" id="KW-0238">DNA-binding</keyword>
<evidence type="ECO:0000256" key="5">
    <source>
        <dbReference type="PROSITE-ProRule" id="PRU00169"/>
    </source>
</evidence>
<dbReference type="Pfam" id="PF00072">
    <property type="entry name" value="Response_reg"/>
    <property type="match status" value="1"/>
</dbReference>
<reference evidence="8 9" key="1">
    <citation type="submission" date="2024-06" db="EMBL/GenBank/DDBJ databases">
        <title>The Natural Products Discovery Center: Release of the First 8490 Sequenced Strains for Exploring Actinobacteria Biosynthetic Diversity.</title>
        <authorList>
            <person name="Kalkreuter E."/>
            <person name="Kautsar S.A."/>
            <person name="Yang D."/>
            <person name="Bader C.D."/>
            <person name="Teijaro C.N."/>
            <person name="Fluegel L."/>
            <person name="Davis C.M."/>
            <person name="Simpson J.R."/>
            <person name="Lauterbach L."/>
            <person name="Steele A.D."/>
            <person name="Gui C."/>
            <person name="Meng S."/>
            <person name="Li G."/>
            <person name="Viehrig K."/>
            <person name="Ye F."/>
            <person name="Su P."/>
            <person name="Kiefer A.F."/>
            <person name="Nichols A."/>
            <person name="Cepeda A.J."/>
            <person name="Yan W."/>
            <person name="Fan B."/>
            <person name="Jiang Y."/>
            <person name="Adhikari A."/>
            <person name="Zheng C.-J."/>
            <person name="Schuster L."/>
            <person name="Cowan T.M."/>
            <person name="Smanski M.J."/>
            <person name="Chevrette M.G."/>
            <person name="De Carvalho L.P.S."/>
            <person name="Shen B."/>
        </authorList>
    </citation>
    <scope>NUCLEOTIDE SEQUENCE [LARGE SCALE GENOMIC DNA]</scope>
    <source>
        <strain evidence="8 9">NPDC048946</strain>
    </source>
</reference>
<dbReference type="SMART" id="SM00448">
    <property type="entry name" value="REC"/>
    <property type="match status" value="1"/>
</dbReference>
<dbReference type="PROSITE" id="PS00622">
    <property type="entry name" value="HTH_LUXR_1"/>
    <property type="match status" value="1"/>
</dbReference>
<name>A0ABV3D846_9ACTN</name>
<dbReference type="PRINTS" id="PR00038">
    <property type="entry name" value="HTHLUXR"/>
</dbReference>
<evidence type="ECO:0000259" key="7">
    <source>
        <dbReference type="PROSITE" id="PS50110"/>
    </source>
</evidence>
<dbReference type="Proteomes" id="UP001551482">
    <property type="component" value="Unassembled WGS sequence"/>
</dbReference>
<comment type="caution">
    <text evidence="8">The sequence shown here is derived from an EMBL/GenBank/DDBJ whole genome shotgun (WGS) entry which is preliminary data.</text>
</comment>
<dbReference type="Gene3D" id="3.40.50.2300">
    <property type="match status" value="1"/>
</dbReference>
<evidence type="ECO:0000313" key="8">
    <source>
        <dbReference type="EMBL" id="MEU8131930.1"/>
    </source>
</evidence>
<keyword evidence="2" id="KW-0805">Transcription regulation</keyword>
<evidence type="ECO:0000256" key="3">
    <source>
        <dbReference type="ARBA" id="ARBA00023125"/>
    </source>
</evidence>
<dbReference type="InterPro" id="IPR001789">
    <property type="entry name" value="Sig_transdc_resp-reg_receiver"/>
</dbReference>
<dbReference type="SUPFAM" id="SSF52172">
    <property type="entry name" value="CheY-like"/>
    <property type="match status" value="1"/>
</dbReference>
<gene>
    <name evidence="8" type="ORF">AB0C36_00305</name>
</gene>
<evidence type="ECO:0000256" key="1">
    <source>
        <dbReference type="ARBA" id="ARBA00022553"/>
    </source>
</evidence>
<dbReference type="PROSITE" id="PS50043">
    <property type="entry name" value="HTH_LUXR_2"/>
    <property type="match status" value="1"/>
</dbReference>
<proteinExistence type="predicted"/>
<keyword evidence="1 5" id="KW-0597">Phosphoprotein</keyword>
<dbReference type="PANTHER" id="PTHR43214:SF24">
    <property type="entry name" value="TRANSCRIPTIONAL REGULATORY PROTEIN NARL-RELATED"/>
    <property type="match status" value="1"/>
</dbReference>
<keyword evidence="9" id="KW-1185">Reference proteome</keyword>
<dbReference type="InterPro" id="IPR016032">
    <property type="entry name" value="Sig_transdc_resp-reg_C-effctor"/>
</dbReference>
<dbReference type="CDD" id="cd17535">
    <property type="entry name" value="REC_NarL-like"/>
    <property type="match status" value="1"/>
</dbReference>
<dbReference type="PROSITE" id="PS50110">
    <property type="entry name" value="RESPONSE_REGULATORY"/>
    <property type="match status" value="1"/>
</dbReference>
<evidence type="ECO:0000256" key="2">
    <source>
        <dbReference type="ARBA" id="ARBA00023015"/>
    </source>
</evidence>
<dbReference type="InterPro" id="IPR000792">
    <property type="entry name" value="Tscrpt_reg_LuxR_C"/>
</dbReference>
<dbReference type="CDD" id="cd06170">
    <property type="entry name" value="LuxR_C_like"/>
    <property type="match status" value="1"/>
</dbReference>
<dbReference type="PANTHER" id="PTHR43214">
    <property type="entry name" value="TWO-COMPONENT RESPONSE REGULATOR"/>
    <property type="match status" value="1"/>
</dbReference>
<dbReference type="InterPro" id="IPR011006">
    <property type="entry name" value="CheY-like_superfamily"/>
</dbReference>
<dbReference type="EMBL" id="JBEZFP010000001">
    <property type="protein sequence ID" value="MEU8131930.1"/>
    <property type="molecule type" value="Genomic_DNA"/>
</dbReference>
<dbReference type="SMART" id="SM00421">
    <property type="entry name" value="HTH_LUXR"/>
    <property type="match status" value="1"/>
</dbReference>
<feature type="domain" description="HTH luxR-type" evidence="6">
    <location>
        <begin position="162"/>
        <end position="227"/>
    </location>
</feature>
<dbReference type="SUPFAM" id="SSF46894">
    <property type="entry name" value="C-terminal effector domain of the bipartite response regulators"/>
    <property type="match status" value="1"/>
</dbReference>
<evidence type="ECO:0000259" key="6">
    <source>
        <dbReference type="PROSITE" id="PS50043"/>
    </source>
</evidence>
<dbReference type="InterPro" id="IPR039420">
    <property type="entry name" value="WalR-like"/>
</dbReference>
<keyword evidence="4" id="KW-0804">Transcription</keyword>
<sequence length="231" mass="25600">MTSAGPDPARPDPARPDPTRILLADDHALVRRGVRLILDSEPDLHVVAEADNGAEAVARARAGDIDLAVLDIAMPRTTGLQAARELSRLRPDLRILFLTMYDNEQYFFEALRVGASGYVLKSVADRDLVDACHAAIRDEPFIYPGAVTTLVRDYLERVRLGDPLPPRAITDREEEVLKLVAEGHTSKEIADLLVISAKTVERHRANMLQKLGLKDRLELTRYAIRAGLIEP</sequence>
<evidence type="ECO:0000313" key="9">
    <source>
        <dbReference type="Proteomes" id="UP001551482"/>
    </source>
</evidence>
<feature type="modified residue" description="4-aspartylphosphate" evidence="5">
    <location>
        <position position="71"/>
    </location>
</feature>
<accession>A0ABV3D846</accession>
<feature type="domain" description="Response regulatory" evidence="7">
    <location>
        <begin position="20"/>
        <end position="136"/>
    </location>
</feature>